<protein>
    <submittedName>
        <fullName evidence="1">Uncharacterized protein</fullName>
    </submittedName>
</protein>
<sequence>MKSGVFVMKAATQPEVQSAVGAQDSTATREAKATSGFVSRKNVDLKPLKQVGYRVWRYLSWMTKLTK</sequence>
<dbReference type="KEGG" id="pacr:FXN63_18810"/>
<accession>A0A5C0B4D0</accession>
<reference evidence="1 2" key="1">
    <citation type="submission" date="2019-08" db="EMBL/GenBank/DDBJ databases">
        <title>Amphibian skin-associated Pigmentiphaga: genome sequence and occurrence across geography and hosts.</title>
        <authorList>
            <person name="Bletz M.C."/>
            <person name="Bunk B."/>
            <person name="Sproeer C."/>
            <person name="Biwer P."/>
            <person name="Reiter S."/>
            <person name="Rabemananjara F.C.E."/>
            <person name="Schulz S."/>
            <person name="Overmann J."/>
            <person name="Vences M."/>
        </authorList>
    </citation>
    <scope>NUCLEOTIDE SEQUENCE [LARGE SCALE GENOMIC DNA]</scope>
    <source>
        <strain evidence="1 2">Mada1488</strain>
    </source>
</reference>
<dbReference type="RefSeq" id="WP_148816708.1">
    <property type="nucleotide sequence ID" value="NZ_CP043046.1"/>
</dbReference>
<organism evidence="1 2">
    <name type="scientific">Pigmentiphaga aceris</name>
    <dbReference type="NCBI Taxonomy" id="1940612"/>
    <lineage>
        <taxon>Bacteria</taxon>
        <taxon>Pseudomonadati</taxon>
        <taxon>Pseudomonadota</taxon>
        <taxon>Betaproteobacteria</taxon>
        <taxon>Burkholderiales</taxon>
        <taxon>Alcaligenaceae</taxon>
        <taxon>Pigmentiphaga</taxon>
    </lineage>
</organism>
<evidence type="ECO:0000313" key="2">
    <source>
        <dbReference type="Proteomes" id="UP000325161"/>
    </source>
</evidence>
<evidence type="ECO:0000313" key="1">
    <source>
        <dbReference type="EMBL" id="QEI07661.1"/>
    </source>
</evidence>
<name>A0A5C0B4D0_9BURK</name>
<proteinExistence type="predicted"/>
<gene>
    <name evidence="1" type="ORF">FXN63_18810</name>
</gene>
<dbReference type="AlphaFoldDB" id="A0A5C0B4D0"/>
<dbReference type="Proteomes" id="UP000325161">
    <property type="component" value="Chromosome"/>
</dbReference>
<dbReference type="EMBL" id="CP043046">
    <property type="protein sequence ID" value="QEI07661.1"/>
    <property type="molecule type" value="Genomic_DNA"/>
</dbReference>
<keyword evidence="2" id="KW-1185">Reference proteome</keyword>